<evidence type="ECO:0000313" key="1">
    <source>
        <dbReference type="EMBL" id="GJD95561.1"/>
    </source>
</evidence>
<dbReference type="EMBL" id="BPQP01000039">
    <property type="protein sequence ID" value="GJD95561.1"/>
    <property type="molecule type" value="Genomic_DNA"/>
</dbReference>
<reference evidence="1" key="2">
    <citation type="submission" date="2021-08" db="EMBL/GenBank/DDBJ databases">
        <authorList>
            <person name="Tani A."/>
            <person name="Ola A."/>
            <person name="Ogura Y."/>
            <person name="Katsura K."/>
            <person name="Hayashi T."/>
        </authorList>
    </citation>
    <scope>NUCLEOTIDE SEQUENCE</scope>
    <source>
        <strain evidence="1">DSM 19015</strain>
    </source>
</reference>
<sequence>MIGSSMVRGRLMRILLIASFTSLTARSWFTSRRNSIVVIEAPSEMFEMTCLTPFTPETASSTHFVTWV</sequence>
<dbReference type="Proteomes" id="UP001055125">
    <property type="component" value="Unassembled WGS sequence"/>
</dbReference>
<evidence type="ECO:0008006" key="3">
    <source>
        <dbReference type="Google" id="ProtNLM"/>
    </source>
</evidence>
<evidence type="ECO:0000313" key="2">
    <source>
        <dbReference type="Proteomes" id="UP001055125"/>
    </source>
</evidence>
<protein>
    <recommendedName>
        <fullName evidence="3">Secreted protein</fullName>
    </recommendedName>
</protein>
<proteinExistence type="predicted"/>
<keyword evidence="2" id="KW-1185">Reference proteome</keyword>
<accession>A0ABQ4RY35</accession>
<name>A0ABQ4RY35_9HYPH</name>
<reference evidence="1" key="1">
    <citation type="journal article" date="2021" name="Front. Microbiol.">
        <title>Comprehensive Comparative Genomics and Phenotyping of Methylobacterium Species.</title>
        <authorList>
            <person name="Alessa O."/>
            <person name="Ogura Y."/>
            <person name="Fujitani Y."/>
            <person name="Takami H."/>
            <person name="Hayashi T."/>
            <person name="Sahin N."/>
            <person name="Tani A."/>
        </authorList>
    </citation>
    <scope>NUCLEOTIDE SEQUENCE</scope>
    <source>
        <strain evidence="1">DSM 19015</strain>
    </source>
</reference>
<comment type="caution">
    <text evidence="1">The sequence shown here is derived from an EMBL/GenBank/DDBJ whole genome shotgun (WGS) entry which is preliminary data.</text>
</comment>
<gene>
    <name evidence="1" type="ORF">OCOJLMKI_2774</name>
</gene>
<organism evidence="1 2">
    <name type="scientific">Methylobacterium iners</name>
    <dbReference type="NCBI Taxonomy" id="418707"/>
    <lineage>
        <taxon>Bacteria</taxon>
        <taxon>Pseudomonadati</taxon>
        <taxon>Pseudomonadota</taxon>
        <taxon>Alphaproteobacteria</taxon>
        <taxon>Hyphomicrobiales</taxon>
        <taxon>Methylobacteriaceae</taxon>
        <taxon>Methylobacterium</taxon>
    </lineage>
</organism>